<evidence type="ECO:0000256" key="5">
    <source>
        <dbReference type="ARBA" id="ARBA00022827"/>
    </source>
</evidence>
<keyword evidence="8" id="KW-1015">Disulfide bond</keyword>
<comment type="similarity">
    <text evidence="1 14">Belongs to the class-I pyridine nucleotide-disulfide oxidoreductase family.</text>
</comment>
<dbReference type="PROSITE" id="PS00076">
    <property type="entry name" value="PYRIDINE_REDOX_1"/>
    <property type="match status" value="1"/>
</dbReference>
<keyword evidence="4 14" id="KW-0285">Flavoprotein</keyword>
<dbReference type="RefSeq" id="WP_078818565.1">
    <property type="nucleotide sequence ID" value="NZ_FUYJ01000009.1"/>
</dbReference>
<feature type="domain" description="Pyridine nucleotide-disulphide oxidoreductase dimerisation" evidence="15">
    <location>
        <begin position="331"/>
        <end position="439"/>
    </location>
</feature>
<dbReference type="FunFam" id="3.30.390.30:FF:000001">
    <property type="entry name" value="Dihydrolipoyl dehydrogenase"/>
    <property type="match status" value="1"/>
</dbReference>
<evidence type="ECO:0000259" key="16">
    <source>
        <dbReference type="Pfam" id="PF07992"/>
    </source>
</evidence>
<dbReference type="InterPro" id="IPR004099">
    <property type="entry name" value="Pyr_nucl-diS_OxRdtase_dimer"/>
</dbReference>
<comment type="miscellaneous">
    <text evidence="14">The active site is a redox-active disulfide bond.</text>
</comment>
<dbReference type="EC" id="1.8.1.4" evidence="2 14"/>
<dbReference type="SUPFAM" id="SSF51905">
    <property type="entry name" value="FAD/NAD(P)-binding domain"/>
    <property type="match status" value="1"/>
</dbReference>
<reference evidence="18" key="1">
    <citation type="submission" date="2017-02" db="EMBL/GenBank/DDBJ databases">
        <authorList>
            <person name="Varghese N."/>
            <person name="Submissions S."/>
        </authorList>
    </citation>
    <scope>NUCLEOTIDE SEQUENCE [LARGE SCALE GENOMIC DNA]</scope>
    <source>
        <strain evidence="18">DSM 23966</strain>
    </source>
</reference>
<evidence type="ECO:0000256" key="6">
    <source>
        <dbReference type="ARBA" id="ARBA00023002"/>
    </source>
</evidence>
<keyword evidence="18" id="KW-1185">Reference proteome</keyword>
<keyword evidence="6 14" id="KW-0560">Oxidoreductase</keyword>
<evidence type="ECO:0000259" key="15">
    <source>
        <dbReference type="Pfam" id="PF02852"/>
    </source>
</evidence>
<dbReference type="PRINTS" id="PR00411">
    <property type="entry name" value="PNDRDTASEI"/>
</dbReference>
<feature type="disulfide bond" description="Redox-active" evidence="13">
    <location>
        <begin position="41"/>
        <end position="46"/>
    </location>
</feature>
<accession>A0A1T4YVI3</accession>
<evidence type="ECO:0000256" key="10">
    <source>
        <dbReference type="ARBA" id="ARBA00049187"/>
    </source>
</evidence>
<dbReference type="NCBIfam" id="TIGR01350">
    <property type="entry name" value="lipoamide_DH"/>
    <property type="match status" value="1"/>
</dbReference>
<dbReference type="InterPro" id="IPR016156">
    <property type="entry name" value="FAD/NAD-linked_Rdtase_dimer_sf"/>
</dbReference>
<feature type="binding site" evidence="12">
    <location>
        <position position="296"/>
    </location>
    <ligand>
        <name>FAD</name>
        <dbReference type="ChEBI" id="CHEBI:57692"/>
    </ligand>
</feature>
<keyword evidence="7 12" id="KW-0520">NAD</keyword>
<dbReference type="Pfam" id="PF07992">
    <property type="entry name" value="Pyr_redox_2"/>
    <property type="match status" value="1"/>
</dbReference>
<keyword evidence="9 14" id="KW-0676">Redox-active center</keyword>
<dbReference type="PANTHER" id="PTHR22912">
    <property type="entry name" value="DISULFIDE OXIDOREDUCTASE"/>
    <property type="match status" value="1"/>
</dbReference>
<dbReference type="PANTHER" id="PTHR22912:SF219">
    <property type="entry name" value="DIHYDROLIPOYL DEHYDROGENASE"/>
    <property type="match status" value="1"/>
</dbReference>
<comment type="catalytic activity">
    <reaction evidence="10 14">
        <text>N(6)-[(R)-dihydrolipoyl]-L-lysyl-[protein] + NAD(+) = N(6)-[(R)-lipoyl]-L-lysyl-[protein] + NADH + H(+)</text>
        <dbReference type="Rhea" id="RHEA:15045"/>
        <dbReference type="Rhea" id="RHEA-COMP:10474"/>
        <dbReference type="Rhea" id="RHEA-COMP:10475"/>
        <dbReference type="ChEBI" id="CHEBI:15378"/>
        <dbReference type="ChEBI" id="CHEBI:57540"/>
        <dbReference type="ChEBI" id="CHEBI:57945"/>
        <dbReference type="ChEBI" id="CHEBI:83099"/>
        <dbReference type="ChEBI" id="CHEBI:83100"/>
        <dbReference type="EC" id="1.8.1.4"/>
    </reaction>
</comment>
<dbReference type="InterPro" id="IPR036188">
    <property type="entry name" value="FAD/NAD-bd_sf"/>
</dbReference>
<evidence type="ECO:0000313" key="17">
    <source>
        <dbReference type="EMBL" id="SKB05311.1"/>
    </source>
</evidence>
<keyword evidence="12" id="KW-0547">Nucleotide-binding</keyword>
<dbReference type="PRINTS" id="PR00368">
    <property type="entry name" value="FADPNR"/>
</dbReference>
<dbReference type="SUPFAM" id="SSF55424">
    <property type="entry name" value="FAD/NAD-linked reductases, dimerisation (C-terminal) domain"/>
    <property type="match status" value="1"/>
</dbReference>
<organism evidence="17 18">
    <name type="scientific">Sporosarcina newyorkensis</name>
    <dbReference type="NCBI Taxonomy" id="759851"/>
    <lineage>
        <taxon>Bacteria</taxon>
        <taxon>Bacillati</taxon>
        <taxon>Bacillota</taxon>
        <taxon>Bacilli</taxon>
        <taxon>Bacillales</taxon>
        <taxon>Caryophanaceae</taxon>
        <taxon>Sporosarcina</taxon>
    </lineage>
</organism>
<dbReference type="InterPro" id="IPR012999">
    <property type="entry name" value="Pyr_OxRdtase_I_AS"/>
</dbReference>
<protein>
    <recommendedName>
        <fullName evidence="3 14">Dihydrolipoyl dehydrogenase</fullName>
        <ecNumber evidence="2 14">1.8.1.4</ecNumber>
    </recommendedName>
</protein>
<evidence type="ECO:0000256" key="3">
    <source>
        <dbReference type="ARBA" id="ARBA00016961"/>
    </source>
</evidence>
<proteinExistence type="inferred from homology"/>
<feature type="active site" description="Proton acceptor" evidence="11">
    <location>
        <position position="429"/>
    </location>
</feature>
<evidence type="ECO:0000256" key="13">
    <source>
        <dbReference type="PIRSR" id="PIRSR000350-4"/>
    </source>
</evidence>
<dbReference type="PIRSF" id="PIRSF000350">
    <property type="entry name" value="Mercury_reductase_MerA"/>
    <property type="match status" value="1"/>
</dbReference>
<dbReference type="Pfam" id="PF02852">
    <property type="entry name" value="Pyr_redox_dim"/>
    <property type="match status" value="1"/>
</dbReference>
<dbReference type="InterPro" id="IPR006258">
    <property type="entry name" value="Lipoamide_DH"/>
</dbReference>
<dbReference type="InterPro" id="IPR001100">
    <property type="entry name" value="Pyr_nuc-diS_OxRdtase"/>
</dbReference>
<name>A0A1T4YVI3_9BACL</name>
<dbReference type="GO" id="GO:0004148">
    <property type="term" value="F:dihydrolipoyl dehydrogenase (NADH) activity"/>
    <property type="evidence" value="ECO:0007669"/>
    <property type="project" value="UniProtKB-EC"/>
</dbReference>
<feature type="binding site" evidence="12">
    <location>
        <position position="50"/>
    </location>
    <ligand>
        <name>FAD</name>
        <dbReference type="ChEBI" id="CHEBI:57692"/>
    </ligand>
</feature>
<comment type="cofactor">
    <cofactor evidence="12 14">
        <name>FAD</name>
        <dbReference type="ChEBI" id="CHEBI:57692"/>
    </cofactor>
    <text evidence="12 14">Binds 1 FAD per subunit.</text>
</comment>
<evidence type="ECO:0000256" key="11">
    <source>
        <dbReference type="PIRSR" id="PIRSR000350-2"/>
    </source>
</evidence>
<evidence type="ECO:0000256" key="9">
    <source>
        <dbReference type="ARBA" id="ARBA00023284"/>
    </source>
</evidence>
<evidence type="ECO:0000256" key="14">
    <source>
        <dbReference type="RuleBase" id="RU003692"/>
    </source>
</evidence>
<evidence type="ECO:0000256" key="8">
    <source>
        <dbReference type="ARBA" id="ARBA00023157"/>
    </source>
</evidence>
<evidence type="ECO:0000256" key="2">
    <source>
        <dbReference type="ARBA" id="ARBA00012608"/>
    </source>
</evidence>
<evidence type="ECO:0000256" key="12">
    <source>
        <dbReference type="PIRSR" id="PIRSR000350-3"/>
    </source>
</evidence>
<dbReference type="InterPro" id="IPR023753">
    <property type="entry name" value="FAD/NAD-binding_dom"/>
</dbReference>
<evidence type="ECO:0000256" key="4">
    <source>
        <dbReference type="ARBA" id="ARBA00022630"/>
    </source>
</evidence>
<dbReference type="AlphaFoldDB" id="A0A1T4YVI3"/>
<feature type="domain" description="FAD/NAD(P)-binding" evidence="16">
    <location>
        <begin position="4"/>
        <end position="311"/>
    </location>
</feature>
<dbReference type="GO" id="GO:0050660">
    <property type="term" value="F:flavin adenine dinucleotide binding"/>
    <property type="evidence" value="ECO:0007669"/>
    <property type="project" value="InterPro"/>
</dbReference>
<dbReference type="Gene3D" id="3.30.390.30">
    <property type="match status" value="1"/>
</dbReference>
<feature type="binding site" evidence="12">
    <location>
        <begin position="137"/>
        <end position="139"/>
    </location>
    <ligand>
        <name>FAD</name>
        <dbReference type="ChEBI" id="CHEBI:57692"/>
    </ligand>
</feature>
<evidence type="ECO:0000256" key="7">
    <source>
        <dbReference type="ARBA" id="ARBA00023027"/>
    </source>
</evidence>
<gene>
    <name evidence="17" type="ORF">SAMN04244570_3612</name>
</gene>
<dbReference type="EMBL" id="FUYJ01000009">
    <property type="protein sequence ID" value="SKB05311.1"/>
    <property type="molecule type" value="Genomic_DNA"/>
</dbReference>
<dbReference type="GO" id="GO:0006103">
    <property type="term" value="P:2-oxoglutarate metabolic process"/>
    <property type="evidence" value="ECO:0007669"/>
    <property type="project" value="TreeGrafter"/>
</dbReference>
<evidence type="ECO:0000256" key="1">
    <source>
        <dbReference type="ARBA" id="ARBA00007532"/>
    </source>
</evidence>
<sequence length="450" mass="48396">METFDLAVIGAGPGGYVAAIRAAQSGKKIALIEKGKLGGTCLHVGCIPSKTLLQHSEMIQVIHKANDWGIQTGSMSIDFPKLMDRKNQVIDTLAQGIQYLVKKNQISLFQGIATVTTDRVVTVKDKHFKAQDVILATGSKPFVPSIPGLDQVDYLTTDTFFELRKLPSTLVIIGGGVIAIELAFAMAPLGTSVTVIEVADKILLSEDEDARKIILQRLNRLGVLVVTSAEIKSVTKDSVIVKDIIYPYDQLLVATGRTPNLEIANQLDLQLDDSDRYIAVNDHYETSTKHIYAIGDIVEGYQLAHVASAEGLTAVQAILGEEVLPLDSSSIPRCVYTHPEIASFGLSEHEASESGYQVRTTLTPLSGNGKALAMDETEGFVKIIADTTYGEILGAVIVAPNATELIQELSAVKHAEGTMFELANFVQAHPTVSEAIGESANAFFGLAIHK</sequence>
<dbReference type="Proteomes" id="UP000190042">
    <property type="component" value="Unassembled WGS sequence"/>
</dbReference>
<evidence type="ECO:0000313" key="18">
    <source>
        <dbReference type="Proteomes" id="UP000190042"/>
    </source>
</evidence>
<feature type="binding site" evidence="12">
    <location>
        <position position="197"/>
    </location>
    <ligand>
        <name>NAD(+)</name>
        <dbReference type="ChEBI" id="CHEBI:57540"/>
    </ligand>
</feature>
<dbReference type="InterPro" id="IPR050151">
    <property type="entry name" value="Class-I_Pyr_Nuc-Dis_Oxidored"/>
</dbReference>
<keyword evidence="5 12" id="KW-0274">FAD</keyword>
<dbReference type="Gene3D" id="3.50.50.60">
    <property type="entry name" value="FAD/NAD(P)-binding domain"/>
    <property type="match status" value="2"/>
</dbReference>
<feature type="binding site" evidence="12">
    <location>
        <position position="256"/>
    </location>
    <ligand>
        <name>NAD(+)</name>
        <dbReference type="ChEBI" id="CHEBI:57540"/>
    </ligand>
</feature>
<feature type="binding site" evidence="12">
    <location>
        <begin position="174"/>
        <end position="181"/>
    </location>
    <ligand>
        <name>NAD(+)</name>
        <dbReference type="ChEBI" id="CHEBI:57540"/>
    </ligand>
</feature>